<reference evidence="6 7" key="1">
    <citation type="submission" date="2018-03" db="EMBL/GenBank/DDBJ databases">
        <title>Adhaeribacter sp. HMF7605 Genome sequencing and assembly.</title>
        <authorList>
            <person name="Kang H."/>
            <person name="Kang J."/>
            <person name="Cha I."/>
            <person name="Kim H."/>
            <person name="Joh K."/>
        </authorList>
    </citation>
    <scope>NUCLEOTIDE SEQUENCE [LARGE SCALE GENOMIC DNA]</scope>
    <source>
        <strain evidence="6 7">HMF7605</strain>
    </source>
</reference>
<dbReference type="OrthoDB" id="1099849at2"/>
<organism evidence="6 7">
    <name type="scientific">Adhaeribacter arboris</name>
    <dbReference type="NCBI Taxonomy" id="2072846"/>
    <lineage>
        <taxon>Bacteria</taxon>
        <taxon>Pseudomonadati</taxon>
        <taxon>Bacteroidota</taxon>
        <taxon>Cytophagia</taxon>
        <taxon>Cytophagales</taxon>
        <taxon>Hymenobacteraceae</taxon>
        <taxon>Adhaeribacter</taxon>
    </lineage>
</organism>
<dbReference type="SUPFAM" id="SSF88659">
    <property type="entry name" value="Sigma3 and sigma4 domains of RNA polymerase sigma factors"/>
    <property type="match status" value="1"/>
</dbReference>
<keyword evidence="5" id="KW-0804">Transcription</keyword>
<dbReference type="InterPro" id="IPR013324">
    <property type="entry name" value="RNA_pol_sigma_r3/r4-like"/>
</dbReference>
<accession>A0A2T2YLL0</accession>
<evidence type="ECO:0000256" key="1">
    <source>
        <dbReference type="ARBA" id="ARBA00010641"/>
    </source>
</evidence>
<name>A0A2T2YLL0_9BACT</name>
<dbReference type="Gene3D" id="1.10.1740.10">
    <property type="match status" value="1"/>
</dbReference>
<comment type="similarity">
    <text evidence="1">Belongs to the sigma-70 factor family. ECF subfamily.</text>
</comment>
<dbReference type="InterPro" id="IPR036388">
    <property type="entry name" value="WH-like_DNA-bd_sf"/>
</dbReference>
<sequence>MGNDLLAKAVLKKVYSEENILRDLKNRDENTVRQVYQANWPKILQMVKLNSGSYAEAKDLYQDSMLDFLDKVSGETFVLTCKLETFIYSICRHKWLYHLRGKQRFTDLEDYIEVQDIPDETEEINANMPDDNQIIRAINALGEPCKSLLVGFYYEKLSMEQLAAKLNYKSVNVAKQQKFRCKDRLKNAFSDYF</sequence>
<dbReference type="AlphaFoldDB" id="A0A2T2YLL0"/>
<evidence type="ECO:0000313" key="6">
    <source>
        <dbReference type="EMBL" id="PSR56398.1"/>
    </source>
</evidence>
<dbReference type="NCBIfam" id="TIGR02937">
    <property type="entry name" value="sigma70-ECF"/>
    <property type="match status" value="1"/>
</dbReference>
<proteinExistence type="inferred from homology"/>
<gene>
    <name evidence="6" type="ORF">AHMF7605_24310</name>
</gene>
<protein>
    <submittedName>
        <fullName evidence="6">Uncharacterized protein</fullName>
    </submittedName>
</protein>
<dbReference type="GO" id="GO:0016987">
    <property type="term" value="F:sigma factor activity"/>
    <property type="evidence" value="ECO:0007669"/>
    <property type="project" value="UniProtKB-KW"/>
</dbReference>
<evidence type="ECO:0000256" key="4">
    <source>
        <dbReference type="ARBA" id="ARBA00023125"/>
    </source>
</evidence>
<dbReference type="GO" id="GO:0003677">
    <property type="term" value="F:DNA binding"/>
    <property type="evidence" value="ECO:0007669"/>
    <property type="project" value="UniProtKB-KW"/>
</dbReference>
<evidence type="ECO:0000256" key="2">
    <source>
        <dbReference type="ARBA" id="ARBA00023015"/>
    </source>
</evidence>
<dbReference type="InterPro" id="IPR013325">
    <property type="entry name" value="RNA_pol_sigma_r2"/>
</dbReference>
<keyword evidence="3" id="KW-0731">Sigma factor</keyword>
<dbReference type="PANTHER" id="PTHR43133:SF8">
    <property type="entry name" value="RNA POLYMERASE SIGMA FACTOR HI_1459-RELATED"/>
    <property type="match status" value="1"/>
</dbReference>
<dbReference type="PANTHER" id="PTHR43133">
    <property type="entry name" value="RNA POLYMERASE ECF-TYPE SIGMA FACTO"/>
    <property type="match status" value="1"/>
</dbReference>
<dbReference type="GO" id="GO:0006352">
    <property type="term" value="P:DNA-templated transcription initiation"/>
    <property type="evidence" value="ECO:0007669"/>
    <property type="project" value="InterPro"/>
</dbReference>
<evidence type="ECO:0000256" key="3">
    <source>
        <dbReference type="ARBA" id="ARBA00023082"/>
    </source>
</evidence>
<dbReference type="EMBL" id="PYFT01000001">
    <property type="protein sequence ID" value="PSR56398.1"/>
    <property type="molecule type" value="Genomic_DNA"/>
</dbReference>
<dbReference type="Gene3D" id="1.10.10.10">
    <property type="entry name" value="Winged helix-like DNA-binding domain superfamily/Winged helix DNA-binding domain"/>
    <property type="match status" value="1"/>
</dbReference>
<dbReference type="InterPro" id="IPR039425">
    <property type="entry name" value="RNA_pol_sigma-70-like"/>
</dbReference>
<keyword evidence="7" id="KW-1185">Reference proteome</keyword>
<dbReference type="InterPro" id="IPR014284">
    <property type="entry name" value="RNA_pol_sigma-70_dom"/>
</dbReference>
<dbReference type="RefSeq" id="WP_106932576.1">
    <property type="nucleotide sequence ID" value="NZ_PYFT01000001.1"/>
</dbReference>
<dbReference type="SUPFAM" id="SSF88946">
    <property type="entry name" value="Sigma2 domain of RNA polymerase sigma factors"/>
    <property type="match status" value="1"/>
</dbReference>
<comment type="caution">
    <text evidence="6">The sequence shown here is derived from an EMBL/GenBank/DDBJ whole genome shotgun (WGS) entry which is preliminary data.</text>
</comment>
<evidence type="ECO:0000313" key="7">
    <source>
        <dbReference type="Proteomes" id="UP000240357"/>
    </source>
</evidence>
<keyword evidence="2" id="KW-0805">Transcription regulation</keyword>
<keyword evidence="4" id="KW-0238">DNA-binding</keyword>
<evidence type="ECO:0000256" key="5">
    <source>
        <dbReference type="ARBA" id="ARBA00023163"/>
    </source>
</evidence>
<dbReference type="Proteomes" id="UP000240357">
    <property type="component" value="Unassembled WGS sequence"/>
</dbReference>